<evidence type="ECO:0000313" key="3">
    <source>
        <dbReference type="Proteomes" id="UP000838763"/>
    </source>
</evidence>
<dbReference type="Pfam" id="PF06985">
    <property type="entry name" value="HET"/>
    <property type="match status" value="3"/>
</dbReference>
<accession>A0A9P1H0E1</accession>
<dbReference type="Proteomes" id="UP000838763">
    <property type="component" value="Unassembled WGS sequence"/>
</dbReference>
<feature type="domain" description="Heterokaryon incompatibility" evidence="1">
    <location>
        <begin position="1428"/>
        <end position="1551"/>
    </location>
</feature>
<dbReference type="InterPro" id="IPR052895">
    <property type="entry name" value="HetReg/Transcr_Mod"/>
</dbReference>
<organism evidence="2 3">
    <name type="scientific">Parascedosporium putredinis</name>
    <dbReference type="NCBI Taxonomy" id="1442378"/>
    <lineage>
        <taxon>Eukaryota</taxon>
        <taxon>Fungi</taxon>
        <taxon>Dikarya</taxon>
        <taxon>Ascomycota</taxon>
        <taxon>Pezizomycotina</taxon>
        <taxon>Sordariomycetes</taxon>
        <taxon>Hypocreomycetidae</taxon>
        <taxon>Microascales</taxon>
        <taxon>Microascaceae</taxon>
        <taxon>Parascedosporium</taxon>
    </lineage>
</organism>
<feature type="domain" description="Heterokaryon incompatibility" evidence="1">
    <location>
        <begin position="733"/>
        <end position="878"/>
    </location>
</feature>
<dbReference type="PANTHER" id="PTHR24148">
    <property type="entry name" value="ANKYRIN REPEAT DOMAIN-CONTAINING PROTEIN 39 HOMOLOG-RELATED"/>
    <property type="match status" value="1"/>
</dbReference>
<feature type="domain" description="Heterokaryon incompatibility" evidence="1">
    <location>
        <begin position="74"/>
        <end position="254"/>
    </location>
</feature>
<sequence>VAGCCPKIFSEIPRHAMSAPSNTLRYEYRGLDSPRSFRLLKLTKGAKSDPLECELSVHKLQDLPCGVRSTVPEFQALSYVWGSDPPIHEIRCDDGHFRITETLRRALCRLRRQDRHIFVWADAICINQSDLKERRQQVALMRIIFSRAKMVTAYLDLNGTLSVESQRALARELQGMGSEARPARSSRTPKLALFAQTQNKIPATAVEMTVAEAPRSSRHLRRNIAANDFPPQFAAVLAAFFDNPWFSRVWVVQEVFESRKCRVLFGEEEEVPWLKVIALARWLIQSRGKESIGVQVLRLTKTNGVQNALFMHSGSTIWAPDPIPGLLQSVRDFGCTDPRDKVYAVLHMPFKQALVYRRMSFLASSKYLHFFVQGTAMMCILIQLCRQDPTDLLFWSLLLSVSYMTHHMVTLARTVARDFFQRLLNFIYTTLYRMVAVRIVERTKSLDMLSYVNHGKEVDINYPSWVPRWDVPADGLQPLISLHQFRASANIPHELKRSSRPDHLVVAGLRFSTVSWTTQVLDATASTSIPNHVVHRPQPPLTPGRRHPRTRQVSAAGHIRAHQSTELALMTYAQSRRRFGTERGMEGIGPQAMKPGDVVCVLFGGRVPYILRKTDTDNVYRVVGECYLRGIMLGRPIDILVPPLIRAIQQLVFVGLISGRGLAAPFHQVFSPFAFILFTPDLTYYLISNLCTMTTLKYPHLRDEEFRLLYIDRRSKSVRYSLKPFARGSSPEYTALSYVWGSSKPSARLACDAGDIPITSELKALLDRFGEIPSLAEVSWFWIDAICINQNEPDEKAKQIPIMGEIYSGASTVTVWLGEADEATTKAIKTIWDPAFLAPLSCTYAVPGSIPSEDAPVWRAVQNLFARGWFSRSWVVQELLLARECRVVFGNEVIPWVLILTYWAYLELGRHDLVVSQRNKIGRTVMSPFGMLLAPGPEPGGTRWANIVGSNNLRWSFKPRYHVAGLLDLIRGRACQEAHDKAYSLLGLLPEEIRSKVPVTYKTPYHEAHLSLAKALLQPPGLLPLALAPSVSKSQDLPSWCPDLNSTGAMMPYWHHFNAGRLPPGLSSIAPFEIIGPQNVLKVPGVFIDVVQTASPLPDIGQVIATHDGAMEMSKFLRNYSSDQIASIYTLVAGVDRNGAPYKKDQLLTDFEEANEYLKIFLADNRSWGPNTPFTAALLQAWRGATLSVQQLSGSALARRLFKKETALPSCREDLSPELEEDSESDRRDDMEAWLTESDMDDLSASDELVLAQIPSQLPLLPVPDDASQPDDRLCHDCSLLRLKRRRFIAELCWTTDGTRDRDQPWMARSEIRILRLYGRTGSGGYLGIEQMNLFPSIALLANDIPSNAPPQAQRFLPRPIQSNSIDFKVVRRWLKLCEVNHSKVCGNPSTHKELGWTDPAGNIPDFRFIDLEDRCIVRAKDKDKSRYAALSYVWGLKEFFRMTTKNLPVLEQLGALDRAEIWNQIPATIQDAMVVAKEIGVRYLWVDSLCVYQDRFDIKNMTDEEETIFNNKMESIRLMDYVYGAAYIVICASGGTDAFAGITGVQPGTRGFTQPIEQISLAFDLPIVTKRMTGFQERHFATRLLSFRNGQVSFRCASDISFEEHTWDDESIISSKPPPSFAGEGNDIGDGVEGPIQNYSELQLTQQSDIYNAFAGVARQMRMRLKCDICHGIPVKYFDWLLLWHPLKIDPTRRQLAPSWSWSGWQGGVFPRMWDWYTRDMRAIRKALRRRTWIIWHHRHAHDTSGYSLLHRNRQTGGQVPRNFYGGPIRNRFPFDCSQTEPTRRVLSPPPAGAPEPPSYYFDIISTRPYSGFLQFWTVSATFEIAETKTPWPGKGLRLQARN</sequence>
<dbReference type="EMBL" id="CALLCH030000011">
    <property type="protein sequence ID" value="CAI4214271.1"/>
    <property type="molecule type" value="Genomic_DNA"/>
</dbReference>
<evidence type="ECO:0000259" key="1">
    <source>
        <dbReference type="Pfam" id="PF06985"/>
    </source>
</evidence>
<dbReference type="InterPro" id="IPR010730">
    <property type="entry name" value="HET"/>
</dbReference>
<proteinExistence type="predicted"/>
<comment type="caution">
    <text evidence="2">The sequence shown here is derived from an EMBL/GenBank/DDBJ whole genome shotgun (WGS) entry which is preliminary data.</text>
</comment>
<evidence type="ECO:0000313" key="2">
    <source>
        <dbReference type="EMBL" id="CAI4214271.1"/>
    </source>
</evidence>
<name>A0A9P1H0E1_9PEZI</name>
<dbReference type="OrthoDB" id="2958217at2759"/>
<dbReference type="PANTHER" id="PTHR24148:SF64">
    <property type="entry name" value="HETEROKARYON INCOMPATIBILITY DOMAIN-CONTAINING PROTEIN"/>
    <property type="match status" value="1"/>
</dbReference>
<protein>
    <recommendedName>
        <fullName evidence="1">Heterokaryon incompatibility domain-containing protein</fullName>
    </recommendedName>
</protein>
<keyword evidence="3" id="KW-1185">Reference proteome</keyword>
<dbReference type="Pfam" id="PF26639">
    <property type="entry name" value="Het-6_barrel"/>
    <property type="match status" value="1"/>
</dbReference>
<feature type="non-terminal residue" evidence="2">
    <location>
        <position position="1844"/>
    </location>
</feature>
<reference evidence="2" key="1">
    <citation type="submission" date="2022-11" db="EMBL/GenBank/DDBJ databases">
        <authorList>
            <person name="Scott C."/>
            <person name="Bruce N."/>
        </authorList>
    </citation>
    <scope>NUCLEOTIDE SEQUENCE</scope>
</reference>
<gene>
    <name evidence="2" type="ORF">PPNO1_LOCUS4002</name>
</gene>